<reference evidence="1" key="1">
    <citation type="submission" date="2023-07" db="EMBL/GenBank/DDBJ databases">
        <title>Genome content predicts the carbon catabolic preferences of heterotrophic bacteria.</title>
        <authorList>
            <person name="Gralka M."/>
        </authorList>
    </citation>
    <scope>NUCLEOTIDE SEQUENCE</scope>
    <source>
        <strain evidence="1">I2M16</strain>
    </source>
</reference>
<name>A0AAW7XHY2_9GAMM</name>
<dbReference type="Proteomes" id="UP001169862">
    <property type="component" value="Unassembled WGS sequence"/>
</dbReference>
<dbReference type="AlphaFoldDB" id="A0AAW7XHY2"/>
<evidence type="ECO:0000313" key="1">
    <source>
        <dbReference type="EMBL" id="MDO6453831.1"/>
    </source>
</evidence>
<evidence type="ECO:0008006" key="3">
    <source>
        <dbReference type="Google" id="ProtNLM"/>
    </source>
</evidence>
<accession>A0AAW7XHY2</accession>
<gene>
    <name evidence="1" type="ORF">Q4490_09655</name>
</gene>
<sequence>MSHYITIITSLPYLAPLSANKALPISRIGLEQRLAALSEADRQQLAVMESLFSLSVETLKTNQQWADFWRQQCQSIESDVLKDFFQRMGEALALLSVVRERLLGYQPLTLVYGRYQPQVTKRSGDVLFGLEAQWPEVAAVAQALAEKKAKKASRLFDQWLWDQLILCEQSEMFRYENIVSYVLRWRLVERAKVSRLGVMKGDESMSSLFLSMRDSVINRANSSLAPFMQEAL</sequence>
<organism evidence="1 2">
    <name type="scientific">Neptunomonas phycophila</name>
    <dbReference type="NCBI Taxonomy" id="1572645"/>
    <lineage>
        <taxon>Bacteria</taxon>
        <taxon>Pseudomonadati</taxon>
        <taxon>Pseudomonadota</taxon>
        <taxon>Gammaproteobacteria</taxon>
        <taxon>Oceanospirillales</taxon>
        <taxon>Oceanospirillaceae</taxon>
        <taxon>Neptunomonas</taxon>
    </lineage>
</organism>
<comment type="caution">
    <text evidence="1">The sequence shown here is derived from an EMBL/GenBank/DDBJ whole genome shotgun (WGS) entry which is preliminary data.</text>
</comment>
<evidence type="ECO:0000313" key="2">
    <source>
        <dbReference type="Proteomes" id="UP001169862"/>
    </source>
</evidence>
<dbReference type="RefSeq" id="WP_303550159.1">
    <property type="nucleotide sequence ID" value="NZ_JAUOPG010000005.1"/>
</dbReference>
<dbReference type="EMBL" id="JAUOPG010000005">
    <property type="protein sequence ID" value="MDO6453831.1"/>
    <property type="molecule type" value="Genomic_DNA"/>
</dbReference>
<protein>
    <recommendedName>
        <fullName evidence="3">DUF2764 family protein</fullName>
    </recommendedName>
</protein>
<proteinExistence type="predicted"/>